<comment type="caution">
    <text evidence="7">The sequence shown here is derived from an EMBL/GenBank/DDBJ whole genome shotgun (WGS) entry which is preliminary data.</text>
</comment>
<dbReference type="PANTHER" id="PTHR21539">
    <property type="entry name" value="SAGA-ASSOCIATED FACTOR 29"/>
    <property type="match status" value="1"/>
</dbReference>
<dbReference type="InterPro" id="IPR047287">
    <property type="entry name" value="Tudor_SGF29_rpt2"/>
</dbReference>
<dbReference type="Gene3D" id="2.30.30.140">
    <property type="match status" value="2"/>
</dbReference>
<dbReference type="CDD" id="cd20394">
    <property type="entry name" value="Tudor_SGF29_rpt2"/>
    <property type="match status" value="1"/>
</dbReference>
<dbReference type="CDD" id="cd20393">
    <property type="entry name" value="Tudor_SGF29_rpt1"/>
    <property type="match status" value="1"/>
</dbReference>
<reference evidence="7 8" key="1">
    <citation type="submission" date="2024-03" db="EMBL/GenBank/DDBJ databases">
        <title>The Acrasis kona genome and developmental transcriptomes reveal deep origins of eukaryotic multicellular pathways.</title>
        <authorList>
            <person name="Sheikh S."/>
            <person name="Fu C.-J."/>
            <person name="Brown M.W."/>
            <person name="Baldauf S.L."/>
        </authorList>
    </citation>
    <scope>NUCLEOTIDE SEQUENCE [LARGE SCALE GENOMIC DNA]</scope>
    <source>
        <strain evidence="7 8">ATCC MYA-3509</strain>
    </source>
</reference>
<organism evidence="7 8">
    <name type="scientific">Acrasis kona</name>
    <dbReference type="NCBI Taxonomy" id="1008807"/>
    <lineage>
        <taxon>Eukaryota</taxon>
        <taxon>Discoba</taxon>
        <taxon>Heterolobosea</taxon>
        <taxon>Tetramitia</taxon>
        <taxon>Eutetramitia</taxon>
        <taxon>Acrasidae</taxon>
        <taxon>Acrasis</taxon>
    </lineage>
</organism>
<dbReference type="GO" id="GO:0005634">
    <property type="term" value="C:nucleus"/>
    <property type="evidence" value="ECO:0007669"/>
    <property type="project" value="UniProtKB-SubCell"/>
</dbReference>
<gene>
    <name evidence="7" type="ORF">AKO1_001626</name>
</gene>
<keyword evidence="2" id="KW-0805">Transcription regulation</keyword>
<dbReference type="InterPro" id="IPR047288">
    <property type="entry name" value="Tudor_SGF29_rpt1"/>
</dbReference>
<evidence type="ECO:0000259" key="6">
    <source>
        <dbReference type="PROSITE" id="PS51518"/>
    </source>
</evidence>
<feature type="domain" description="SGF29 C-terminal" evidence="6">
    <location>
        <begin position="171"/>
        <end position="303"/>
    </location>
</feature>
<dbReference type="Pfam" id="PF07039">
    <property type="entry name" value="SGF29_Tudor"/>
    <property type="match status" value="1"/>
</dbReference>
<sequence length="303" mass="34339">MATQHVKLSKDLCSGLQEFRQLRKSNNEVQRKINITQEKLSSGAFQEVLSGQEDSSIDTEYNDLREMYQTALEQSKKEQDVLFLICTKLQDLIEVAHGEENKMETTSDNKQPGITEPPLKKQKKNTPATPTANPTVSAGTRSGKKTVQEAGESANKQKKRTDDADTYLGNTEDLLKPGEKVAAKASDSGDWILGSVVKYLADKKKYEIEDEDDDSNRKRYKLNKRLVVGLPRLFDASKVFPKGSQVLAMFPNTTTFYPAIVDREPNKQNNFFYMLRFEDDEEDGKVVSRKVTHKHVIPMQNVR</sequence>
<dbReference type="Proteomes" id="UP001431209">
    <property type="component" value="Unassembled WGS sequence"/>
</dbReference>
<evidence type="ECO:0000256" key="4">
    <source>
        <dbReference type="ARBA" id="ARBA00023242"/>
    </source>
</evidence>
<dbReference type="PANTHER" id="PTHR21539:SF0">
    <property type="entry name" value="SAGA-ASSOCIATED FACTOR 29"/>
    <property type="match status" value="1"/>
</dbReference>
<proteinExistence type="predicted"/>
<evidence type="ECO:0000256" key="2">
    <source>
        <dbReference type="ARBA" id="ARBA00023015"/>
    </source>
</evidence>
<dbReference type="FunFam" id="2.30.30.140:FF:000061">
    <property type="entry name" value="SAGA-associated factor 29 isoform X6"/>
    <property type="match status" value="1"/>
</dbReference>
<keyword evidence="3" id="KW-0804">Transcription</keyword>
<feature type="compositionally biased region" description="Low complexity" evidence="5">
    <location>
        <begin position="125"/>
        <end position="135"/>
    </location>
</feature>
<keyword evidence="4" id="KW-0539">Nucleus</keyword>
<dbReference type="PROSITE" id="PS51518">
    <property type="entry name" value="SGF29_C"/>
    <property type="match status" value="1"/>
</dbReference>
<comment type="subcellular location">
    <subcellularLocation>
        <location evidence="1">Nucleus</location>
    </subcellularLocation>
</comment>
<evidence type="ECO:0000256" key="1">
    <source>
        <dbReference type="ARBA" id="ARBA00004123"/>
    </source>
</evidence>
<evidence type="ECO:0000256" key="3">
    <source>
        <dbReference type="ARBA" id="ARBA00023163"/>
    </source>
</evidence>
<accession>A0AAW2ZBP0</accession>
<name>A0AAW2ZBP0_9EUKA</name>
<feature type="region of interest" description="Disordered" evidence="5">
    <location>
        <begin position="100"/>
        <end position="171"/>
    </location>
</feature>
<dbReference type="GO" id="GO:0000124">
    <property type="term" value="C:SAGA complex"/>
    <property type="evidence" value="ECO:0007669"/>
    <property type="project" value="InterPro"/>
</dbReference>
<evidence type="ECO:0000313" key="8">
    <source>
        <dbReference type="Proteomes" id="UP001431209"/>
    </source>
</evidence>
<evidence type="ECO:0000313" key="7">
    <source>
        <dbReference type="EMBL" id="KAL0486702.1"/>
    </source>
</evidence>
<protein>
    <recommendedName>
        <fullName evidence="6">SGF29 C-terminal domain-containing protein</fullName>
    </recommendedName>
</protein>
<dbReference type="InterPro" id="IPR037802">
    <property type="entry name" value="SGF29"/>
</dbReference>
<evidence type="ECO:0000256" key="5">
    <source>
        <dbReference type="SAM" id="MobiDB-lite"/>
    </source>
</evidence>
<keyword evidence="8" id="KW-1185">Reference proteome</keyword>
<dbReference type="EMBL" id="JAOPGA020001259">
    <property type="protein sequence ID" value="KAL0486702.1"/>
    <property type="molecule type" value="Genomic_DNA"/>
</dbReference>
<dbReference type="InterPro" id="IPR010750">
    <property type="entry name" value="SGF29_tudor-like_dom"/>
</dbReference>
<dbReference type="AlphaFoldDB" id="A0AAW2ZBP0"/>